<accession>A0A520X7R4</accession>
<evidence type="ECO:0000256" key="13">
    <source>
        <dbReference type="ARBA" id="ARBA00023157"/>
    </source>
</evidence>
<comment type="catalytic activity">
    <reaction evidence="16 17">
        <text>epoxyqueuosine(34) in tRNA + AH2 = queuosine(34) in tRNA + A + H2O</text>
        <dbReference type="Rhea" id="RHEA:32159"/>
        <dbReference type="Rhea" id="RHEA-COMP:18571"/>
        <dbReference type="Rhea" id="RHEA-COMP:18582"/>
        <dbReference type="ChEBI" id="CHEBI:13193"/>
        <dbReference type="ChEBI" id="CHEBI:15377"/>
        <dbReference type="ChEBI" id="CHEBI:17499"/>
        <dbReference type="ChEBI" id="CHEBI:194431"/>
        <dbReference type="ChEBI" id="CHEBI:194443"/>
        <dbReference type="EC" id="1.17.99.6"/>
    </reaction>
</comment>
<dbReference type="PANTHER" id="PTHR36701:SF1">
    <property type="entry name" value="EPOXYQUEUOSINE REDUCTASE QUEH"/>
    <property type="match status" value="1"/>
</dbReference>
<evidence type="ECO:0000256" key="12">
    <source>
        <dbReference type="ARBA" id="ARBA00023014"/>
    </source>
</evidence>
<keyword evidence="7 17" id="KW-0819">tRNA processing</keyword>
<evidence type="ECO:0000256" key="15">
    <source>
        <dbReference type="ARBA" id="ARBA00031446"/>
    </source>
</evidence>
<evidence type="ECO:0000256" key="6">
    <source>
        <dbReference type="ARBA" id="ARBA00022485"/>
    </source>
</evidence>
<evidence type="ECO:0000256" key="1">
    <source>
        <dbReference type="ARBA" id="ARBA00002268"/>
    </source>
</evidence>
<dbReference type="GO" id="GO:0008616">
    <property type="term" value="P:tRNA queuosine(34) biosynthetic process"/>
    <property type="evidence" value="ECO:0007669"/>
    <property type="project" value="UniProtKB-UniRule"/>
</dbReference>
<organism evidence="18 19">
    <name type="scientific">Candidatus Acidulodesulfobacterium acidiphilum</name>
    <dbReference type="NCBI Taxonomy" id="2597224"/>
    <lineage>
        <taxon>Bacteria</taxon>
        <taxon>Deltaproteobacteria</taxon>
        <taxon>Candidatus Acidulodesulfobacterales</taxon>
        <taxon>Candidatus Acidulodesulfobacterium</taxon>
    </lineage>
</organism>
<evidence type="ECO:0000256" key="10">
    <source>
        <dbReference type="ARBA" id="ARBA00023002"/>
    </source>
</evidence>
<evidence type="ECO:0000313" key="18">
    <source>
        <dbReference type="EMBL" id="RZV37221.1"/>
    </source>
</evidence>
<proteinExistence type="inferred from homology"/>
<evidence type="ECO:0000256" key="3">
    <source>
        <dbReference type="ARBA" id="ARBA00008207"/>
    </source>
</evidence>
<dbReference type="GO" id="GO:0052693">
    <property type="term" value="F:epoxyqueuosine reductase activity"/>
    <property type="evidence" value="ECO:0007669"/>
    <property type="project" value="UniProtKB-UniRule"/>
</dbReference>
<evidence type="ECO:0000256" key="14">
    <source>
        <dbReference type="ARBA" id="ARBA00023284"/>
    </source>
</evidence>
<evidence type="ECO:0000256" key="9">
    <source>
        <dbReference type="ARBA" id="ARBA00022785"/>
    </source>
</evidence>
<comment type="similarity">
    <text evidence="3 17">Belongs to the QueH family.</text>
</comment>
<dbReference type="EMBL" id="SHMQ01000042">
    <property type="protein sequence ID" value="RZV37221.1"/>
    <property type="molecule type" value="Genomic_DNA"/>
</dbReference>
<keyword evidence="14 17" id="KW-0676">Redox-active center</keyword>
<keyword evidence="6 17" id="KW-0004">4Fe-4S</keyword>
<evidence type="ECO:0000256" key="16">
    <source>
        <dbReference type="ARBA" id="ARBA00047415"/>
    </source>
</evidence>
<dbReference type="HAMAP" id="MF_02089">
    <property type="entry name" value="QueH"/>
    <property type="match status" value="1"/>
</dbReference>
<evidence type="ECO:0000256" key="11">
    <source>
        <dbReference type="ARBA" id="ARBA00023004"/>
    </source>
</evidence>
<dbReference type="UniPathway" id="UPA00392"/>
<keyword evidence="13 17" id="KW-1015">Disulfide bond</keyword>
<feature type="binding site" evidence="17">
    <location>
        <position position="106"/>
    </location>
    <ligand>
        <name>[4Fe-4S] cluster</name>
        <dbReference type="ChEBI" id="CHEBI:49883"/>
    </ligand>
</feature>
<comment type="function">
    <text evidence="1 17">Catalyzes the conversion of epoxyqueuosine (oQ) to queuosine (Q), which is a hypermodified base found in the wobble positions of tRNA(Asp), tRNA(Asn), tRNA(His) and tRNA(Tyr).</text>
</comment>
<comment type="pathway">
    <text evidence="2 17">tRNA modification; tRNA-queuosine biosynthesis.</text>
</comment>
<protein>
    <recommendedName>
        <fullName evidence="5 17">Epoxyqueuosine reductase QueH</fullName>
        <ecNumber evidence="4 17">1.17.99.6</ecNumber>
    </recommendedName>
    <alternativeName>
        <fullName evidence="15 17">Queuosine biosynthesis protein QueH</fullName>
    </alternativeName>
</protein>
<keyword evidence="11 17" id="KW-0408">Iron</keyword>
<dbReference type="AlphaFoldDB" id="A0A520X7R4"/>
<feature type="binding site" evidence="17">
    <location>
        <position position="12"/>
    </location>
    <ligand>
        <name>[4Fe-4S] cluster</name>
        <dbReference type="ChEBI" id="CHEBI:49883"/>
    </ligand>
</feature>
<reference evidence="18 19" key="1">
    <citation type="submission" date="2019-01" db="EMBL/GenBank/DDBJ databases">
        <title>Insights into ecological role of a new deltaproteobacterial order Candidatus Sinidesulfobacterales (Sva0485) by metagenomics and metatranscriptomics.</title>
        <authorList>
            <person name="Tan S."/>
            <person name="Liu J."/>
            <person name="Fang Y."/>
            <person name="Hedlund B."/>
            <person name="Lian Z.-H."/>
            <person name="Huang L.-Y."/>
            <person name="Li J.-T."/>
            <person name="Huang L.-N."/>
            <person name="Li W.-J."/>
            <person name="Jiang H.-C."/>
            <person name="Dong H.-L."/>
            <person name="Shu W.-S."/>
        </authorList>
    </citation>
    <scope>NUCLEOTIDE SEQUENCE [LARGE SCALE GENOMIC DNA]</scope>
    <source>
        <strain evidence="18">AP4</strain>
    </source>
</reference>
<dbReference type="EC" id="1.17.99.6" evidence="4 17"/>
<name>A0A520X7R4_9DELT</name>
<dbReference type="PANTHER" id="PTHR36701">
    <property type="entry name" value="EPOXYQUEUOSINE REDUCTASE QUEH"/>
    <property type="match status" value="1"/>
</dbReference>
<evidence type="ECO:0000256" key="5">
    <source>
        <dbReference type="ARBA" id="ARBA00016895"/>
    </source>
</evidence>
<evidence type="ECO:0000256" key="8">
    <source>
        <dbReference type="ARBA" id="ARBA00022723"/>
    </source>
</evidence>
<keyword evidence="10 17" id="KW-0560">Oxidoreductase</keyword>
<evidence type="ECO:0000256" key="2">
    <source>
        <dbReference type="ARBA" id="ARBA00004691"/>
    </source>
</evidence>
<feature type="binding site" evidence="17">
    <location>
        <position position="109"/>
    </location>
    <ligand>
        <name>[4Fe-4S] cluster</name>
        <dbReference type="ChEBI" id="CHEBI:49883"/>
    </ligand>
</feature>
<keyword evidence="8 17" id="KW-0479">Metal-binding</keyword>
<evidence type="ECO:0000256" key="7">
    <source>
        <dbReference type="ARBA" id="ARBA00022694"/>
    </source>
</evidence>
<keyword evidence="12 17" id="KW-0411">Iron-sulfur</keyword>
<dbReference type="InterPro" id="IPR003828">
    <property type="entry name" value="QueH"/>
</dbReference>
<evidence type="ECO:0000256" key="4">
    <source>
        <dbReference type="ARBA" id="ARBA00012622"/>
    </source>
</evidence>
<dbReference type="GO" id="GO:0046872">
    <property type="term" value="F:metal ion binding"/>
    <property type="evidence" value="ECO:0007669"/>
    <property type="project" value="UniProtKB-KW"/>
</dbReference>
<comment type="caution">
    <text evidence="18">The sequence shown here is derived from an EMBL/GenBank/DDBJ whole genome shotgun (WGS) entry which is preliminary data.</text>
</comment>
<gene>
    <name evidence="17" type="primary">queH</name>
    <name evidence="18" type="ORF">EVJ48_09360</name>
</gene>
<dbReference type="Proteomes" id="UP000322454">
    <property type="component" value="Unassembled WGS sequence"/>
</dbReference>
<evidence type="ECO:0000313" key="19">
    <source>
        <dbReference type="Proteomes" id="UP000322454"/>
    </source>
</evidence>
<feature type="binding site" evidence="17">
    <location>
        <position position="13"/>
    </location>
    <ligand>
        <name>[4Fe-4S] cluster</name>
        <dbReference type="ChEBI" id="CHEBI:49883"/>
    </ligand>
</feature>
<dbReference type="GO" id="GO:0051539">
    <property type="term" value="F:4 iron, 4 sulfur cluster binding"/>
    <property type="evidence" value="ECO:0007669"/>
    <property type="project" value="UniProtKB-UniRule"/>
</dbReference>
<sequence length="207" mass="25017">METEKKLLLHICCSPCLMYPYFTIVPSNSDTLNSRKNSDKQFLDIKFEKIIGYFYNPNIHPYSEYLRREESLKKFAEIVDFKVIYEKDYDMEEFIRNVVFREENRCYYCVAGRLEKTAALAKSSKFTHFSTTLLYSKHQYHDYIKETGFNLQKKYGVNFYYEDFRQGYKDGIELSRRYGLYRQNYCGCIYSEKERFFAKSSKSLKFF</sequence>
<keyword evidence="9 17" id="KW-0671">Queuosine biosynthesis</keyword>
<dbReference type="Pfam" id="PF02677">
    <property type="entry name" value="QueH"/>
    <property type="match status" value="1"/>
</dbReference>
<evidence type="ECO:0000256" key="17">
    <source>
        <dbReference type="HAMAP-Rule" id="MF_02089"/>
    </source>
</evidence>
<feature type="disulfide bond" description="Redox-active" evidence="17">
    <location>
        <begin position="186"/>
        <end position="188"/>
    </location>
</feature>